<dbReference type="Gene3D" id="2.60.40.1140">
    <property type="entry name" value="Collagen-binding surface protein Cna, B-type domain"/>
    <property type="match status" value="1"/>
</dbReference>
<keyword evidence="5" id="KW-1133">Transmembrane helix</keyword>
<dbReference type="PANTHER" id="PTHR36108">
    <property type="entry name" value="COLOSSIN-B-RELATED"/>
    <property type="match status" value="1"/>
</dbReference>
<keyword evidence="2" id="KW-0964">Secreted</keyword>
<reference evidence="12" key="2">
    <citation type="submission" date="2018-05" db="EMBL/GenBank/DDBJ databases">
        <title>Genome Sequencing of selected type strains of the family Eggerthellaceae.</title>
        <authorList>
            <person name="Danylec N."/>
            <person name="Stoll D.A."/>
            <person name="Doetsch A."/>
            <person name="Huch M."/>
        </authorList>
    </citation>
    <scope>NUCLEOTIDE SEQUENCE [LARGE SCALE GENOMIC DNA]</scope>
    <source>
        <strain evidence="12">DSM 16107</strain>
    </source>
</reference>
<dbReference type="Proteomes" id="UP000253817">
    <property type="component" value="Unassembled WGS sequence"/>
</dbReference>
<comment type="caution">
    <text evidence="10">The sequence shown here is derived from an EMBL/GenBank/DDBJ whole genome shotgun (WGS) entry which is preliminary data.</text>
</comment>
<dbReference type="Proteomes" id="UP000270112">
    <property type="component" value="Unassembled WGS sequence"/>
</dbReference>
<keyword evidence="5" id="KW-0472">Membrane</keyword>
<evidence type="ECO:0000313" key="9">
    <source>
        <dbReference type="EMBL" id="RDB69469.1"/>
    </source>
</evidence>
<dbReference type="Gene3D" id="2.60.40.10">
    <property type="entry name" value="Immunoglobulins"/>
    <property type="match status" value="1"/>
</dbReference>
<feature type="chain" id="PRO_5030078627" description="Gram-positive cocci surface proteins LPxTG domain-containing protein" evidence="6">
    <location>
        <begin position="39"/>
        <end position="698"/>
    </location>
</feature>
<feature type="signal peptide" evidence="6">
    <location>
        <begin position="1"/>
        <end position="38"/>
    </location>
</feature>
<proteinExistence type="inferred from homology"/>
<evidence type="ECO:0000256" key="3">
    <source>
        <dbReference type="ARBA" id="ARBA00022729"/>
    </source>
</evidence>
<evidence type="ECO:0000259" key="7">
    <source>
        <dbReference type="Pfam" id="PF05738"/>
    </source>
</evidence>
<dbReference type="CDD" id="cd00222">
    <property type="entry name" value="CollagenBindB"/>
    <property type="match status" value="1"/>
</dbReference>
<dbReference type="InterPro" id="IPR008454">
    <property type="entry name" value="Collagen-bd_Cna-like_B-typ_dom"/>
</dbReference>
<evidence type="ECO:0000256" key="5">
    <source>
        <dbReference type="SAM" id="Phobius"/>
    </source>
</evidence>
<gene>
    <name evidence="9" type="ORF">C1876_06780</name>
    <name evidence="10" type="ORF">DMP09_10260</name>
</gene>
<feature type="transmembrane region" description="Helical" evidence="5">
    <location>
        <begin position="672"/>
        <end position="693"/>
    </location>
</feature>
<dbReference type="EMBL" id="QICC01000041">
    <property type="protein sequence ID" value="RNM41309.1"/>
    <property type="molecule type" value="Genomic_DNA"/>
</dbReference>
<dbReference type="InterPro" id="IPR013783">
    <property type="entry name" value="Ig-like_fold"/>
</dbReference>
<accession>A0A3N0IWD6</accession>
<dbReference type="Pfam" id="PF17802">
    <property type="entry name" value="SpaA"/>
    <property type="match status" value="1"/>
</dbReference>
<evidence type="ECO:0000259" key="8">
    <source>
        <dbReference type="Pfam" id="PF17802"/>
    </source>
</evidence>
<name>A0A3N0IWD6_9ACTN</name>
<evidence type="ECO:0000256" key="2">
    <source>
        <dbReference type="ARBA" id="ARBA00022525"/>
    </source>
</evidence>
<protein>
    <recommendedName>
        <fullName evidence="13">Gram-positive cocci surface proteins LPxTG domain-containing protein</fullName>
    </recommendedName>
</protein>
<feature type="domain" description="CNA-B" evidence="7">
    <location>
        <begin position="563"/>
        <end position="647"/>
    </location>
</feature>
<keyword evidence="11" id="KW-1185">Reference proteome</keyword>
<evidence type="ECO:0000313" key="10">
    <source>
        <dbReference type="EMBL" id="RNM41309.1"/>
    </source>
</evidence>
<evidence type="ECO:0000256" key="1">
    <source>
        <dbReference type="ARBA" id="ARBA00007257"/>
    </source>
</evidence>
<sequence length="698" mass="74082">MHRGYSIVNSFRSKAAGLLVAIVAASIMTLGASALAFADDRVTITDEGQLAEMFPDESFRHVVFEAVKDGQGNASGATVEEAVNNFTGFVYANGDDIVDDGGQRITDAHGIEHLLNAALVDITYNMITDLSFLEHDPSIEADKTWLEGGSTEGGMPNKHNVTWQLEGNPYTRLPSTLYFGGKLVVKQAATDYSSYPDDTMGSWRFVRTGTALAGDLHVGRVAYDGATGHFAPLDRSTVHDRAATPDTLSLVLPDADKDSEFWEQDDTYDNDTVGFSGVVRSGRHEIAIGTIKIFNYTTQDRKGTLTAGGQSYKYYLEPTFYVFDKVSLSQNAFEGAAELVKTAEDGTTPLKGAEYSLFKKGSDEPERTGLVTDADGKLLVENLAGGDWYLQETKAPEGYTINPDPVAFTIDAPQARLGGGLAALDNLDNSADLVAGENEAYINGAVYDEELNASGASPDITLTLADAAHAEDVDKVEVAYAALMDAAGTTTENVVRTFDTLQEAQDDVNAEKNAFEADGTAAVDAGGHIVGPVSIAVSFKQNSAAATVQVSQKDAAEPALTSVSGTKHWADADDKAGKRPGSITVNLLRNNVKIADVEVTAHDGWKYTFADLDAHDPDGKPYAYTVDEAVVPPNYKKTVSGFDITNTLTVTDVPPASSTAPQGKKTPPTGDAAPVAALAVLLAGAGMAAAFAARRQRR</sequence>
<dbReference type="GO" id="GO:0005975">
    <property type="term" value="P:carbohydrate metabolic process"/>
    <property type="evidence" value="ECO:0007669"/>
    <property type="project" value="UniProtKB-ARBA"/>
</dbReference>
<dbReference type="SUPFAM" id="SSF49478">
    <property type="entry name" value="Cna protein B-type domain"/>
    <property type="match status" value="2"/>
</dbReference>
<dbReference type="AlphaFoldDB" id="A0A3N0IWD6"/>
<keyword evidence="3 6" id="KW-0732">Signal</keyword>
<dbReference type="PANTHER" id="PTHR36108:SF13">
    <property type="entry name" value="COLOSSIN-B-RELATED"/>
    <property type="match status" value="1"/>
</dbReference>
<reference evidence="9 11" key="1">
    <citation type="journal article" date="2018" name="Elife">
        <title>Discovery and characterization of a prevalent human gut bacterial enzyme sufficient for the inactivation of a family of plant toxins.</title>
        <authorList>
            <person name="Koppel N."/>
            <person name="Bisanz J.E."/>
            <person name="Pandelia M.E."/>
            <person name="Turnbaugh P.J."/>
            <person name="Balskus E.P."/>
        </authorList>
    </citation>
    <scope>NUCLEOTIDE SEQUENCE [LARGE SCALE GENOMIC DNA]</scope>
    <source>
        <strain evidence="9 11">DSM 16107</strain>
    </source>
</reference>
<feature type="region of interest" description="Disordered" evidence="4">
    <location>
        <begin position="555"/>
        <end position="579"/>
    </location>
</feature>
<evidence type="ECO:0000313" key="12">
    <source>
        <dbReference type="Proteomes" id="UP000270112"/>
    </source>
</evidence>
<keyword evidence="5" id="KW-0812">Transmembrane</keyword>
<comment type="similarity">
    <text evidence="1">Belongs to the serine-aspartate repeat-containing protein (SDr) family.</text>
</comment>
<evidence type="ECO:0000313" key="11">
    <source>
        <dbReference type="Proteomes" id="UP000253817"/>
    </source>
</evidence>
<reference evidence="10" key="3">
    <citation type="journal article" date="2019" name="Microbiol. Resour. Announc.">
        <title>Draft Genome Sequences of Type Strains of Gordonibacter faecihominis, Paraeggerthella hongkongensis, Parvibacter caecicola,Slackia equolifaciens, Slackia faecicanis, and Slackia isoflavoniconvertens.</title>
        <authorList>
            <person name="Danylec N."/>
            <person name="Stoll D.A."/>
            <person name="Dotsch A."/>
            <person name="Huch M."/>
        </authorList>
    </citation>
    <scope>NUCLEOTIDE SEQUENCE</scope>
    <source>
        <strain evidence="10">DSM 16107</strain>
    </source>
</reference>
<dbReference type="InterPro" id="IPR041033">
    <property type="entry name" value="SpaA_PFL_dom_1"/>
</dbReference>
<feature type="compositionally biased region" description="Basic and acidic residues" evidence="4">
    <location>
        <begin position="568"/>
        <end position="577"/>
    </location>
</feature>
<evidence type="ECO:0000256" key="6">
    <source>
        <dbReference type="SAM" id="SignalP"/>
    </source>
</evidence>
<evidence type="ECO:0008006" key="13">
    <source>
        <dbReference type="Google" id="ProtNLM"/>
    </source>
</evidence>
<dbReference type="Pfam" id="PF05738">
    <property type="entry name" value="Cna_B"/>
    <property type="match status" value="1"/>
</dbReference>
<dbReference type="EMBL" id="PPTT01000009">
    <property type="protein sequence ID" value="RDB69469.1"/>
    <property type="molecule type" value="Genomic_DNA"/>
</dbReference>
<organism evidence="10 12">
    <name type="scientific">Eggerthella sinensis</name>
    <dbReference type="NCBI Taxonomy" id="242230"/>
    <lineage>
        <taxon>Bacteria</taxon>
        <taxon>Bacillati</taxon>
        <taxon>Actinomycetota</taxon>
        <taxon>Coriobacteriia</taxon>
        <taxon>Eggerthellales</taxon>
        <taxon>Eggerthellaceae</taxon>
        <taxon>Eggerthella</taxon>
    </lineage>
</organism>
<evidence type="ECO:0000256" key="4">
    <source>
        <dbReference type="SAM" id="MobiDB-lite"/>
    </source>
</evidence>
<feature type="domain" description="SpaA-like prealbumin fold" evidence="8">
    <location>
        <begin position="337"/>
        <end position="413"/>
    </location>
</feature>